<keyword evidence="5" id="KW-1185">Reference proteome</keyword>
<name>A0A255ZJ48_9FLAO</name>
<organism evidence="4 5">
    <name type="scientific">Flavobacterium aurantiibacter</name>
    <dbReference type="NCBI Taxonomy" id="2023067"/>
    <lineage>
        <taxon>Bacteria</taxon>
        <taxon>Pseudomonadati</taxon>
        <taxon>Bacteroidota</taxon>
        <taxon>Flavobacteriia</taxon>
        <taxon>Flavobacteriales</taxon>
        <taxon>Flavobacteriaceae</taxon>
        <taxon>Flavobacterium</taxon>
    </lineage>
</organism>
<dbReference type="Pfam" id="PF00534">
    <property type="entry name" value="Glycos_transf_1"/>
    <property type="match status" value="1"/>
</dbReference>
<evidence type="ECO:0000313" key="4">
    <source>
        <dbReference type="EMBL" id="OYQ41563.1"/>
    </source>
</evidence>
<keyword evidence="1 4" id="KW-0808">Transferase</keyword>
<dbReference type="Gene3D" id="3.40.50.2000">
    <property type="entry name" value="Glycogen Phosphorylase B"/>
    <property type="match status" value="2"/>
</dbReference>
<dbReference type="Proteomes" id="UP000216035">
    <property type="component" value="Unassembled WGS sequence"/>
</dbReference>
<dbReference type="SUPFAM" id="SSF53756">
    <property type="entry name" value="UDP-Glycosyltransferase/glycogen phosphorylase"/>
    <property type="match status" value="1"/>
</dbReference>
<evidence type="ECO:0000256" key="1">
    <source>
        <dbReference type="ARBA" id="ARBA00022679"/>
    </source>
</evidence>
<dbReference type="Pfam" id="PF09314">
    <property type="entry name" value="DUF1972"/>
    <property type="match status" value="1"/>
</dbReference>
<protein>
    <submittedName>
        <fullName evidence="4">Glycosyl transferase family 1</fullName>
    </submittedName>
</protein>
<accession>A0A255ZJ48</accession>
<dbReference type="AlphaFoldDB" id="A0A255ZJ48"/>
<dbReference type="PANTHER" id="PTHR46401">
    <property type="entry name" value="GLYCOSYLTRANSFERASE WBBK-RELATED"/>
    <property type="match status" value="1"/>
</dbReference>
<dbReference type="PANTHER" id="PTHR46401:SF2">
    <property type="entry name" value="GLYCOSYLTRANSFERASE WBBK-RELATED"/>
    <property type="match status" value="1"/>
</dbReference>
<feature type="domain" description="Glycosyl transferase family 1" evidence="2">
    <location>
        <begin position="196"/>
        <end position="311"/>
    </location>
</feature>
<gene>
    <name evidence="4" type="ORF">CHX27_12895</name>
</gene>
<dbReference type="OrthoDB" id="9792269at2"/>
<dbReference type="InterPro" id="IPR015393">
    <property type="entry name" value="DUF1972"/>
</dbReference>
<feature type="domain" description="DUF1972" evidence="3">
    <location>
        <begin position="3"/>
        <end position="173"/>
    </location>
</feature>
<evidence type="ECO:0000313" key="5">
    <source>
        <dbReference type="Proteomes" id="UP000216035"/>
    </source>
</evidence>
<dbReference type="GO" id="GO:0009103">
    <property type="term" value="P:lipopolysaccharide biosynthetic process"/>
    <property type="evidence" value="ECO:0007669"/>
    <property type="project" value="TreeGrafter"/>
</dbReference>
<proteinExistence type="predicted"/>
<reference evidence="4 5" key="1">
    <citation type="submission" date="2017-07" db="EMBL/GenBank/DDBJ databases">
        <title>Flavobacterium cyanobacteriorum sp. nov., isolated from cyanobacterial aggregates in a eutrophic lake.</title>
        <authorList>
            <person name="Cai H."/>
        </authorList>
    </citation>
    <scope>NUCLEOTIDE SEQUENCE [LARGE SCALE GENOMIC DNA]</scope>
    <source>
        <strain evidence="4 5">TH167</strain>
    </source>
</reference>
<comment type="caution">
    <text evidence="4">The sequence shown here is derived from an EMBL/GenBank/DDBJ whole genome shotgun (WGS) entry which is preliminary data.</text>
</comment>
<dbReference type="RefSeq" id="WP_094487174.1">
    <property type="nucleotide sequence ID" value="NZ_NOXX01000218.1"/>
</dbReference>
<dbReference type="GO" id="GO:0016757">
    <property type="term" value="F:glycosyltransferase activity"/>
    <property type="evidence" value="ECO:0007669"/>
    <property type="project" value="InterPro"/>
</dbReference>
<sequence>MKIAVLGTRGIPNHYGGFEQFAEFFSVYAAQKGHEVVVYNSHNHPYIEQSYKGVQIVKCYDPEYKMGTAGQYIYDLNCILDIRKRKFDVVLQLGYTSSSIWSFLLPRKALIVTNMDGLEWKRTKFSKPVQKLLRFSEKLAVKSSDVLVADSIGIQQHLQQRFGVDSTYIPYGAFQFDQPDAAQIQSFEVAPHQYDLLIARLEPENNVETILDGVALAKQTRKMLVIGNHQTAFGNYLKHKFGNTHNIVFVGSVYDLEKLNNLRYFSNIYFHGHSVGGTNPSLLEAMASQAYIVAHNNIFNRAILKENADYFSTAEEVADLVSHKQKSDNLRFVSENFGAIATNFSWEKINDAYLQLFTTRLAENQQPKN</sequence>
<evidence type="ECO:0000259" key="3">
    <source>
        <dbReference type="Pfam" id="PF09314"/>
    </source>
</evidence>
<dbReference type="EMBL" id="NOXX01000218">
    <property type="protein sequence ID" value="OYQ41563.1"/>
    <property type="molecule type" value="Genomic_DNA"/>
</dbReference>
<evidence type="ECO:0000259" key="2">
    <source>
        <dbReference type="Pfam" id="PF00534"/>
    </source>
</evidence>
<dbReference type="InterPro" id="IPR001296">
    <property type="entry name" value="Glyco_trans_1"/>
</dbReference>